<keyword evidence="3" id="KW-1185">Reference proteome</keyword>
<reference evidence="2 3" key="1">
    <citation type="journal article" date="2007" name="Nature">
        <title>Evolution of genes and genomes on the Drosophila phylogeny.</title>
        <authorList>
            <consortium name="Drosophila 12 Genomes Consortium"/>
            <person name="Clark A.G."/>
            <person name="Eisen M.B."/>
            <person name="Smith D.R."/>
            <person name="Bergman C.M."/>
            <person name="Oliver B."/>
            <person name="Markow T.A."/>
            <person name="Kaufman T.C."/>
            <person name="Kellis M."/>
            <person name="Gelbart W."/>
            <person name="Iyer V.N."/>
            <person name="Pollard D.A."/>
            <person name="Sackton T.B."/>
            <person name="Larracuente A.M."/>
            <person name="Singh N.D."/>
            <person name="Abad J.P."/>
            <person name="Abt D.N."/>
            <person name="Adryan B."/>
            <person name="Aguade M."/>
            <person name="Akashi H."/>
            <person name="Anderson W.W."/>
            <person name="Aquadro C.F."/>
            <person name="Ardell D.H."/>
            <person name="Arguello R."/>
            <person name="Artieri C.G."/>
            <person name="Barbash D.A."/>
            <person name="Barker D."/>
            <person name="Barsanti P."/>
            <person name="Batterham P."/>
            <person name="Batzoglou S."/>
            <person name="Begun D."/>
            <person name="Bhutkar A."/>
            <person name="Blanco E."/>
            <person name="Bosak S.A."/>
            <person name="Bradley R.K."/>
            <person name="Brand A.D."/>
            <person name="Brent M.R."/>
            <person name="Brooks A.N."/>
            <person name="Brown R.H."/>
            <person name="Butlin R.K."/>
            <person name="Caggese C."/>
            <person name="Calvi B.R."/>
            <person name="Bernardo de Carvalho A."/>
            <person name="Caspi A."/>
            <person name="Castrezana S."/>
            <person name="Celniker S.E."/>
            <person name="Chang J.L."/>
            <person name="Chapple C."/>
            <person name="Chatterji S."/>
            <person name="Chinwalla A."/>
            <person name="Civetta A."/>
            <person name="Clifton S.W."/>
            <person name="Comeron J.M."/>
            <person name="Costello J.C."/>
            <person name="Coyne J.A."/>
            <person name="Daub J."/>
            <person name="David R.G."/>
            <person name="Delcher A.L."/>
            <person name="Delehaunty K."/>
            <person name="Do C.B."/>
            <person name="Ebling H."/>
            <person name="Edwards K."/>
            <person name="Eickbush T."/>
            <person name="Evans J.D."/>
            <person name="Filipski A."/>
            <person name="Findeiss S."/>
            <person name="Freyhult E."/>
            <person name="Fulton L."/>
            <person name="Fulton R."/>
            <person name="Garcia A.C."/>
            <person name="Gardiner A."/>
            <person name="Garfield D.A."/>
            <person name="Garvin B.E."/>
            <person name="Gibson G."/>
            <person name="Gilbert D."/>
            <person name="Gnerre S."/>
            <person name="Godfrey J."/>
            <person name="Good R."/>
            <person name="Gotea V."/>
            <person name="Gravely B."/>
            <person name="Greenberg A.J."/>
            <person name="Griffiths-Jones S."/>
            <person name="Gross S."/>
            <person name="Guigo R."/>
            <person name="Gustafson E.A."/>
            <person name="Haerty W."/>
            <person name="Hahn M.W."/>
            <person name="Halligan D.L."/>
            <person name="Halpern A.L."/>
            <person name="Halter G.M."/>
            <person name="Han M.V."/>
            <person name="Heger A."/>
            <person name="Hillier L."/>
            <person name="Hinrichs A.S."/>
            <person name="Holmes I."/>
            <person name="Hoskins R.A."/>
            <person name="Hubisz M.J."/>
            <person name="Hultmark D."/>
            <person name="Huntley M.A."/>
            <person name="Jaffe D.B."/>
            <person name="Jagadeeshan S."/>
            <person name="Jeck W.R."/>
            <person name="Johnson J."/>
            <person name="Jones C.D."/>
            <person name="Jordan W.C."/>
            <person name="Karpen G.H."/>
            <person name="Kataoka E."/>
            <person name="Keightley P.D."/>
            <person name="Kheradpour P."/>
            <person name="Kirkness E.F."/>
            <person name="Koerich L.B."/>
            <person name="Kristiansen K."/>
            <person name="Kudrna D."/>
            <person name="Kulathinal R.J."/>
            <person name="Kumar S."/>
            <person name="Kwok R."/>
            <person name="Lander E."/>
            <person name="Langley C.H."/>
            <person name="Lapoint R."/>
            <person name="Lazzaro B.P."/>
            <person name="Lee S.J."/>
            <person name="Levesque L."/>
            <person name="Li R."/>
            <person name="Lin C.F."/>
            <person name="Lin M.F."/>
            <person name="Lindblad-Toh K."/>
            <person name="Llopart A."/>
            <person name="Long M."/>
            <person name="Low L."/>
            <person name="Lozovsky E."/>
            <person name="Lu J."/>
            <person name="Luo M."/>
            <person name="Machado C.A."/>
            <person name="Makalowski W."/>
            <person name="Marzo M."/>
            <person name="Matsuda M."/>
            <person name="Matzkin L."/>
            <person name="McAllister B."/>
            <person name="McBride C.S."/>
            <person name="McKernan B."/>
            <person name="McKernan K."/>
            <person name="Mendez-Lago M."/>
            <person name="Minx P."/>
            <person name="Mollenhauer M.U."/>
            <person name="Montooth K."/>
            <person name="Mount S.M."/>
            <person name="Mu X."/>
            <person name="Myers E."/>
            <person name="Negre B."/>
            <person name="Newfeld S."/>
            <person name="Nielsen R."/>
            <person name="Noor M.A."/>
            <person name="O'Grady P."/>
            <person name="Pachter L."/>
            <person name="Papaceit M."/>
            <person name="Parisi M.J."/>
            <person name="Parisi M."/>
            <person name="Parts L."/>
            <person name="Pedersen J.S."/>
            <person name="Pesole G."/>
            <person name="Phillippy A.M."/>
            <person name="Ponting C.P."/>
            <person name="Pop M."/>
            <person name="Porcelli D."/>
            <person name="Powell J.R."/>
            <person name="Prohaska S."/>
            <person name="Pruitt K."/>
            <person name="Puig M."/>
            <person name="Quesneville H."/>
            <person name="Ram K.R."/>
            <person name="Rand D."/>
            <person name="Rasmussen M.D."/>
            <person name="Reed L.K."/>
            <person name="Reenan R."/>
            <person name="Reily A."/>
            <person name="Remington K.A."/>
            <person name="Rieger T.T."/>
            <person name="Ritchie M.G."/>
            <person name="Robin C."/>
            <person name="Rogers Y.H."/>
            <person name="Rohde C."/>
            <person name="Rozas J."/>
            <person name="Rubenfield M.J."/>
            <person name="Ruiz A."/>
            <person name="Russo S."/>
            <person name="Salzberg S.L."/>
            <person name="Sanchez-Gracia A."/>
            <person name="Saranga D.J."/>
            <person name="Sato H."/>
            <person name="Schaeffer S.W."/>
            <person name="Schatz M.C."/>
            <person name="Schlenke T."/>
            <person name="Schwartz R."/>
            <person name="Segarra C."/>
            <person name="Singh R.S."/>
            <person name="Sirot L."/>
            <person name="Sirota M."/>
            <person name="Sisneros N.B."/>
            <person name="Smith C.D."/>
            <person name="Smith T.F."/>
            <person name="Spieth J."/>
            <person name="Stage D.E."/>
            <person name="Stark A."/>
            <person name="Stephan W."/>
            <person name="Strausberg R.L."/>
            <person name="Strempel S."/>
            <person name="Sturgill D."/>
            <person name="Sutton G."/>
            <person name="Sutton G.G."/>
            <person name="Tao W."/>
            <person name="Teichmann S."/>
            <person name="Tobari Y.N."/>
            <person name="Tomimura Y."/>
            <person name="Tsolas J.M."/>
            <person name="Valente V.L."/>
            <person name="Venter E."/>
            <person name="Venter J.C."/>
            <person name="Vicario S."/>
            <person name="Vieira F.G."/>
            <person name="Vilella A.J."/>
            <person name="Villasante A."/>
            <person name="Walenz B."/>
            <person name="Wang J."/>
            <person name="Wasserman M."/>
            <person name="Watts T."/>
            <person name="Wilson D."/>
            <person name="Wilson R.K."/>
            <person name="Wing R.A."/>
            <person name="Wolfner M.F."/>
            <person name="Wong A."/>
            <person name="Wong G.K."/>
            <person name="Wu C.I."/>
            <person name="Wu G."/>
            <person name="Yamamoto D."/>
            <person name="Yang H.P."/>
            <person name="Yang S.P."/>
            <person name="Yorke J.A."/>
            <person name="Yoshida K."/>
            <person name="Zdobnov E."/>
            <person name="Zhang P."/>
            <person name="Zhang Y."/>
            <person name="Zimin A.V."/>
            <person name="Baldwin J."/>
            <person name="Abdouelleil A."/>
            <person name="Abdulkadir J."/>
            <person name="Abebe A."/>
            <person name="Abera B."/>
            <person name="Abreu J."/>
            <person name="Acer S.C."/>
            <person name="Aftuck L."/>
            <person name="Alexander A."/>
            <person name="An P."/>
            <person name="Anderson E."/>
            <person name="Anderson S."/>
            <person name="Arachi H."/>
            <person name="Azer M."/>
            <person name="Bachantsang P."/>
            <person name="Barry A."/>
            <person name="Bayul T."/>
            <person name="Berlin A."/>
            <person name="Bessette D."/>
            <person name="Bloom T."/>
            <person name="Blye J."/>
            <person name="Boguslavskiy L."/>
            <person name="Bonnet C."/>
            <person name="Boukhgalter B."/>
            <person name="Bourzgui I."/>
            <person name="Brown A."/>
            <person name="Cahill P."/>
            <person name="Channer S."/>
            <person name="Cheshatsang Y."/>
            <person name="Chuda L."/>
            <person name="Citroen M."/>
            <person name="Collymore A."/>
            <person name="Cooke P."/>
            <person name="Costello M."/>
            <person name="D'Aco K."/>
            <person name="Daza R."/>
            <person name="De Haan G."/>
            <person name="DeGray S."/>
            <person name="DeMaso C."/>
            <person name="Dhargay N."/>
            <person name="Dooley K."/>
            <person name="Dooley E."/>
            <person name="Doricent M."/>
            <person name="Dorje P."/>
            <person name="Dorjee K."/>
            <person name="Dupes A."/>
            <person name="Elong R."/>
            <person name="Falk J."/>
            <person name="Farina A."/>
            <person name="Faro S."/>
            <person name="Ferguson D."/>
            <person name="Fisher S."/>
            <person name="Foley C.D."/>
            <person name="Franke A."/>
            <person name="Friedrich D."/>
            <person name="Gadbois L."/>
            <person name="Gearin G."/>
            <person name="Gearin C.R."/>
            <person name="Giannoukos G."/>
            <person name="Goode T."/>
            <person name="Graham J."/>
            <person name="Grandbois E."/>
            <person name="Grewal S."/>
            <person name="Gyaltsen K."/>
            <person name="Hafez N."/>
            <person name="Hagos B."/>
            <person name="Hall J."/>
            <person name="Henson C."/>
            <person name="Hollinger A."/>
            <person name="Honan T."/>
            <person name="Huard M.D."/>
            <person name="Hughes L."/>
            <person name="Hurhula B."/>
            <person name="Husby M.E."/>
            <person name="Kamat A."/>
            <person name="Kanga B."/>
            <person name="Kashin S."/>
            <person name="Khazanovich D."/>
            <person name="Kisner P."/>
            <person name="Lance K."/>
            <person name="Lara M."/>
            <person name="Lee W."/>
            <person name="Lennon N."/>
            <person name="Letendre F."/>
            <person name="LeVine R."/>
            <person name="Lipovsky A."/>
            <person name="Liu X."/>
            <person name="Liu J."/>
            <person name="Liu S."/>
            <person name="Lokyitsang T."/>
            <person name="Lokyitsang Y."/>
            <person name="Lubonja R."/>
            <person name="Lui A."/>
            <person name="MacDonald P."/>
            <person name="Magnisalis V."/>
            <person name="Maru K."/>
            <person name="Matthews C."/>
            <person name="McCusker W."/>
            <person name="McDonough S."/>
            <person name="Mehta T."/>
            <person name="Meldrim J."/>
            <person name="Meneus L."/>
            <person name="Mihai O."/>
            <person name="Mihalev A."/>
            <person name="Mihova T."/>
            <person name="Mittelman R."/>
            <person name="Mlenga V."/>
            <person name="Montmayeur A."/>
            <person name="Mulrain L."/>
            <person name="Navidi A."/>
            <person name="Naylor J."/>
            <person name="Negash T."/>
            <person name="Nguyen T."/>
            <person name="Nguyen N."/>
            <person name="Nicol R."/>
            <person name="Norbu C."/>
            <person name="Norbu N."/>
            <person name="Novod N."/>
            <person name="O'Neill B."/>
            <person name="Osman S."/>
            <person name="Markiewicz E."/>
            <person name="Oyono O.L."/>
            <person name="Patti C."/>
            <person name="Phunkhang P."/>
            <person name="Pierre F."/>
            <person name="Priest M."/>
            <person name="Raghuraman S."/>
            <person name="Rege F."/>
            <person name="Reyes R."/>
            <person name="Rise C."/>
            <person name="Rogov P."/>
            <person name="Ross K."/>
            <person name="Ryan E."/>
            <person name="Settipalli S."/>
            <person name="Shea T."/>
            <person name="Sherpa N."/>
            <person name="Shi L."/>
            <person name="Shih D."/>
            <person name="Sparrow T."/>
            <person name="Spaulding J."/>
            <person name="Stalker J."/>
            <person name="Stange-Thomann N."/>
            <person name="Stavropoulos S."/>
            <person name="Stone C."/>
            <person name="Strader C."/>
            <person name="Tesfaye S."/>
            <person name="Thomson T."/>
            <person name="Thoulutsang Y."/>
            <person name="Thoulutsang D."/>
            <person name="Topham K."/>
            <person name="Topping I."/>
            <person name="Tsamla T."/>
            <person name="Vassiliev H."/>
            <person name="Vo A."/>
            <person name="Wangchuk T."/>
            <person name="Wangdi T."/>
            <person name="Weiand M."/>
            <person name="Wilkinson J."/>
            <person name="Wilson A."/>
            <person name="Yadav S."/>
            <person name="Young G."/>
            <person name="Yu Q."/>
            <person name="Zembek L."/>
            <person name="Zhong D."/>
            <person name="Zimmer A."/>
            <person name="Zwirko Z."/>
            <person name="Jaffe D.B."/>
            <person name="Alvarez P."/>
            <person name="Brockman W."/>
            <person name="Butler J."/>
            <person name="Chin C."/>
            <person name="Gnerre S."/>
            <person name="Grabherr M."/>
            <person name="Kleber M."/>
            <person name="Mauceli E."/>
            <person name="MacCallum I."/>
        </authorList>
    </citation>
    <scope>NUCLEOTIDE SEQUENCE [LARGE SCALE GENOMIC DNA]</scope>
    <source>
        <strain evidence="3">white501</strain>
    </source>
</reference>
<feature type="region of interest" description="Disordered" evidence="1">
    <location>
        <begin position="76"/>
        <end position="103"/>
    </location>
</feature>
<proteinExistence type="predicted"/>
<sequence length="103" mass="11396">MARLNLWKKLKELECLTCSCHGCGVAGGHGSGSGRWAVVASWWLVGAEVTELAEIVKRATTEHATARTNVDIKLLPGTRNRDRERERHGMGWQTGGDYISSFR</sequence>
<accession>B4QK91</accession>
<name>B4QK91_DROSI</name>
<dbReference type="EMBL" id="CM000363">
    <property type="protein sequence ID" value="EDX11428.1"/>
    <property type="molecule type" value="Genomic_DNA"/>
</dbReference>
<gene>
    <name evidence="2" type="primary">Dsim\GD14988</name>
    <name evidence="2" type="ORF">Dsim_GD14988</name>
</gene>
<dbReference type="HOGENOM" id="CLU_2266532_0_0_1"/>
<feature type="compositionally biased region" description="Basic and acidic residues" evidence="1">
    <location>
        <begin position="79"/>
        <end position="89"/>
    </location>
</feature>
<evidence type="ECO:0000256" key="1">
    <source>
        <dbReference type="SAM" id="MobiDB-lite"/>
    </source>
</evidence>
<evidence type="ECO:0000313" key="3">
    <source>
        <dbReference type="Proteomes" id="UP000000304"/>
    </source>
</evidence>
<protein>
    <submittedName>
        <fullName evidence="2">GD14988</fullName>
    </submittedName>
</protein>
<organism evidence="2 3">
    <name type="scientific">Drosophila simulans</name>
    <name type="common">Fruit fly</name>
    <dbReference type="NCBI Taxonomy" id="7240"/>
    <lineage>
        <taxon>Eukaryota</taxon>
        <taxon>Metazoa</taxon>
        <taxon>Ecdysozoa</taxon>
        <taxon>Arthropoda</taxon>
        <taxon>Hexapoda</taxon>
        <taxon>Insecta</taxon>
        <taxon>Pterygota</taxon>
        <taxon>Neoptera</taxon>
        <taxon>Endopterygota</taxon>
        <taxon>Diptera</taxon>
        <taxon>Brachycera</taxon>
        <taxon>Muscomorpha</taxon>
        <taxon>Ephydroidea</taxon>
        <taxon>Drosophilidae</taxon>
        <taxon>Drosophila</taxon>
        <taxon>Sophophora</taxon>
    </lineage>
</organism>
<evidence type="ECO:0000313" key="2">
    <source>
        <dbReference type="EMBL" id="EDX11428.1"/>
    </source>
</evidence>
<dbReference type="AlphaFoldDB" id="B4QK91"/>
<dbReference type="Proteomes" id="UP000000304">
    <property type="component" value="Chromosome 3L"/>
</dbReference>